<evidence type="ECO:0000256" key="3">
    <source>
        <dbReference type="ARBA" id="ARBA00022801"/>
    </source>
</evidence>
<dbReference type="Gene3D" id="3.90.79.10">
    <property type="entry name" value="Nucleoside Triphosphate Pyrophosphohydrolase"/>
    <property type="match status" value="1"/>
</dbReference>
<dbReference type="GO" id="GO:0035529">
    <property type="term" value="F:NADH pyrophosphatase activity"/>
    <property type="evidence" value="ECO:0007669"/>
    <property type="project" value="TreeGrafter"/>
</dbReference>
<dbReference type="Pfam" id="PF00293">
    <property type="entry name" value="NUDIX"/>
    <property type="match status" value="1"/>
</dbReference>
<gene>
    <name evidence="7" type="ORF">GCG54_00012132</name>
</gene>
<sequence length="213" mass="23614">MTTSQTSPARPPPPSFTLTYPPSLESYNTPASTWLATHNKTWDGLATAALVFSPANRILLLQRAAHDSMPNLWETPGGAADAEDASLFAACARELWEEAGLTATRIVRVVTEGAYREPGSVFTNRTGKIFFCRFAFEVEVETKEGEVEGAVRIDPEEHQDFVWATEEEVRAGRVGDKEIPATNGQMMRIILDGFRRRREEAAEAVEGRSEARR</sequence>
<dbReference type="GO" id="GO:0005829">
    <property type="term" value="C:cytosol"/>
    <property type="evidence" value="ECO:0007669"/>
    <property type="project" value="TreeGrafter"/>
</dbReference>
<reference evidence="7" key="2">
    <citation type="submission" date="2020-03" db="EMBL/GenBank/DDBJ databases">
        <authorList>
            <person name="Fu F.-F."/>
            <person name="Chen J."/>
        </authorList>
    </citation>
    <scope>NUCLEOTIDE SEQUENCE</scope>
    <source>
        <strain evidence="7">Lc1</strain>
    </source>
</reference>
<feature type="domain" description="Nudix hydrolase" evidence="6">
    <location>
        <begin position="42"/>
        <end position="187"/>
    </location>
</feature>
<feature type="region of interest" description="Disordered" evidence="5">
    <location>
        <begin position="1"/>
        <end position="21"/>
    </location>
</feature>
<dbReference type="GeneID" id="69019255"/>
<evidence type="ECO:0000313" key="8">
    <source>
        <dbReference type="Proteomes" id="UP000613401"/>
    </source>
</evidence>
<dbReference type="PROSITE" id="PS51462">
    <property type="entry name" value="NUDIX"/>
    <property type="match status" value="1"/>
</dbReference>
<dbReference type="GO" id="GO:0046872">
    <property type="term" value="F:metal ion binding"/>
    <property type="evidence" value="ECO:0007669"/>
    <property type="project" value="UniProtKB-KW"/>
</dbReference>
<evidence type="ECO:0000313" key="7">
    <source>
        <dbReference type="EMBL" id="KAF3804644.1"/>
    </source>
</evidence>
<protein>
    <recommendedName>
        <fullName evidence="6">Nudix hydrolase domain-containing protein</fullName>
    </recommendedName>
</protein>
<keyword evidence="2" id="KW-0479">Metal-binding</keyword>
<dbReference type="PANTHER" id="PTHR42904:SF1">
    <property type="entry name" value="NUCLEOSIDE DIPHOSPHATE-LINKED MOIETY X MOTIF 17"/>
    <property type="match status" value="1"/>
</dbReference>
<dbReference type="GO" id="GO:0005777">
    <property type="term" value="C:peroxisome"/>
    <property type="evidence" value="ECO:0007669"/>
    <property type="project" value="TreeGrafter"/>
</dbReference>
<keyword evidence="8" id="KW-1185">Reference proteome</keyword>
<dbReference type="EMBL" id="WVTB01000049">
    <property type="protein sequence ID" value="KAF3804644.1"/>
    <property type="molecule type" value="Genomic_DNA"/>
</dbReference>
<evidence type="ECO:0000256" key="1">
    <source>
        <dbReference type="ARBA" id="ARBA00001946"/>
    </source>
</evidence>
<dbReference type="InterPro" id="IPR000086">
    <property type="entry name" value="NUDIX_hydrolase_dom"/>
</dbReference>
<proteinExistence type="predicted"/>
<organism evidence="7 8">
    <name type="scientific">Colletotrichum gloeosporioides</name>
    <name type="common">Anthracnose fungus</name>
    <name type="synonym">Glomerella cingulata</name>
    <dbReference type="NCBI Taxonomy" id="474922"/>
    <lineage>
        <taxon>Eukaryota</taxon>
        <taxon>Fungi</taxon>
        <taxon>Dikarya</taxon>
        <taxon>Ascomycota</taxon>
        <taxon>Pezizomycotina</taxon>
        <taxon>Sordariomycetes</taxon>
        <taxon>Hypocreomycetidae</taxon>
        <taxon>Glomerellales</taxon>
        <taxon>Glomerellaceae</taxon>
        <taxon>Colletotrichum</taxon>
        <taxon>Colletotrichum gloeosporioides species complex</taxon>
    </lineage>
</organism>
<dbReference type="RefSeq" id="XP_045263803.1">
    <property type="nucleotide sequence ID" value="XM_045412019.1"/>
</dbReference>
<dbReference type="InterPro" id="IPR050241">
    <property type="entry name" value="NAD-cap_RNA_hydrolase_NudC"/>
</dbReference>
<dbReference type="Proteomes" id="UP000613401">
    <property type="component" value="Unassembled WGS sequence"/>
</dbReference>
<evidence type="ECO:0000256" key="2">
    <source>
        <dbReference type="ARBA" id="ARBA00022723"/>
    </source>
</evidence>
<comment type="caution">
    <text evidence="7">The sequence shown here is derived from an EMBL/GenBank/DDBJ whole genome shotgun (WGS) entry which is preliminary data.</text>
</comment>
<dbReference type="CDD" id="cd02883">
    <property type="entry name" value="NUDIX_Hydrolase"/>
    <property type="match status" value="1"/>
</dbReference>
<dbReference type="GO" id="GO:0006742">
    <property type="term" value="P:NADP+ catabolic process"/>
    <property type="evidence" value="ECO:0007669"/>
    <property type="project" value="TreeGrafter"/>
</dbReference>
<comment type="cofactor">
    <cofactor evidence="1">
        <name>Mg(2+)</name>
        <dbReference type="ChEBI" id="CHEBI:18420"/>
    </cofactor>
</comment>
<name>A0A8H4CIW2_COLGL</name>
<dbReference type="PANTHER" id="PTHR42904">
    <property type="entry name" value="NUDIX HYDROLASE, NUDC SUBFAMILY"/>
    <property type="match status" value="1"/>
</dbReference>
<evidence type="ECO:0000256" key="5">
    <source>
        <dbReference type="SAM" id="MobiDB-lite"/>
    </source>
</evidence>
<dbReference type="SUPFAM" id="SSF55811">
    <property type="entry name" value="Nudix"/>
    <property type="match status" value="1"/>
</dbReference>
<reference evidence="7" key="1">
    <citation type="journal article" date="2020" name="Phytopathology">
        <title>Genome sequence and comparative analysis of Colletotrichum gloeosporioides isolated from Liriodendron leaves.</title>
        <authorList>
            <person name="Fu F.F."/>
            <person name="Hao Z."/>
            <person name="Wang P."/>
            <person name="Lu Y."/>
            <person name="Xue L.J."/>
            <person name="Wei G."/>
            <person name="Tian Y."/>
            <person name="Baishi H."/>
            <person name="Xu H."/>
            <person name="Shi J."/>
            <person name="Cheng T."/>
            <person name="Wang G."/>
            <person name="Yi Y."/>
            <person name="Chen J."/>
        </authorList>
    </citation>
    <scope>NUCLEOTIDE SEQUENCE</scope>
    <source>
        <strain evidence="7">Lc1</strain>
    </source>
</reference>
<evidence type="ECO:0000259" key="6">
    <source>
        <dbReference type="PROSITE" id="PS51462"/>
    </source>
</evidence>
<accession>A0A8H4CIW2</accession>
<dbReference type="GO" id="GO:0019677">
    <property type="term" value="P:NAD+ catabolic process"/>
    <property type="evidence" value="ECO:0007669"/>
    <property type="project" value="TreeGrafter"/>
</dbReference>
<evidence type="ECO:0000256" key="4">
    <source>
        <dbReference type="ARBA" id="ARBA00022842"/>
    </source>
</evidence>
<keyword evidence="4" id="KW-0460">Magnesium</keyword>
<keyword evidence="3" id="KW-0378">Hydrolase</keyword>
<dbReference type="AlphaFoldDB" id="A0A8H4CIW2"/>
<dbReference type="InterPro" id="IPR015797">
    <property type="entry name" value="NUDIX_hydrolase-like_dom_sf"/>
</dbReference>